<feature type="domain" description="DhaK" evidence="15">
    <location>
        <begin position="9"/>
        <end position="384"/>
    </location>
</feature>
<dbReference type="Pfam" id="PF02733">
    <property type="entry name" value="Dak1"/>
    <property type="match status" value="1"/>
</dbReference>
<keyword evidence="4" id="KW-0808">Transferase</keyword>
<keyword evidence="6 16" id="KW-0418">Kinase</keyword>
<evidence type="ECO:0000256" key="1">
    <source>
        <dbReference type="ARBA" id="ARBA00003264"/>
    </source>
</evidence>
<proteinExistence type="inferred from homology"/>
<dbReference type="PANTHER" id="PTHR28629:SF14">
    <property type="entry name" value="DIHYDROXYACETONE KINASE 1"/>
    <property type="match status" value="1"/>
</dbReference>
<name>A0A2T2NKD0_CORCC</name>
<dbReference type="FunFam" id="3.30.1180.20:FF:000001">
    <property type="entry name" value="Dihydroxyacetone kinase 1"/>
    <property type="match status" value="1"/>
</dbReference>
<dbReference type="InterPro" id="IPR004006">
    <property type="entry name" value="DhaK_dom"/>
</dbReference>
<dbReference type="UniPathway" id="UPA00617">
    <property type="reaction ID" value="UER00669"/>
</dbReference>
<evidence type="ECO:0000256" key="8">
    <source>
        <dbReference type="ARBA" id="ARBA00022840"/>
    </source>
</evidence>
<dbReference type="SMART" id="SM01120">
    <property type="entry name" value="Dak2"/>
    <property type="match status" value="1"/>
</dbReference>
<protein>
    <submittedName>
        <fullName evidence="16">Dihydroxyacetone kinase</fullName>
    </submittedName>
</protein>
<evidence type="ECO:0000256" key="10">
    <source>
        <dbReference type="ARBA" id="ARBA00048898"/>
    </source>
</evidence>
<comment type="similarity">
    <text evidence="3">Belongs to the dihydroxyacetone kinase (DAK) family.</text>
</comment>
<dbReference type="InterPro" id="IPR012734">
    <property type="entry name" value="DhaK_ATP"/>
</dbReference>
<dbReference type="PANTHER" id="PTHR28629">
    <property type="entry name" value="TRIOKINASE/FMN CYCLASE"/>
    <property type="match status" value="1"/>
</dbReference>
<keyword evidence="17" id="KW-1185">Reference proteome</keyword>
<evidence type="ECO:0000259" key="14">
    <source>
        <dbReference type="PROSITE" id="PS51480"/>
    </source>
</evidence>
<accession>A0A2T2NKD0</accession>
<comment type="pathway">
    <text evidence="2">Polyol metabolism; glycerol fermentation; glycerone phosphate from glycerol (oxidative route): step 2/2.</text>
</comment>
<evidence type="ECO:0000256" key="11">
    <source>
        <dbReference type="PIRSR" id="PIRSR612734-1"/>
    </source>
</evidence>
<dbReference type="EMBL" id="KZ678136">
    <property type="protein sequence ID" value="PSN65819.1"/>
    <property type="molecule type" value="Genomic_DNA"/>
</dbReference>
<comment type="catalytic activity">
    <reaction evidence="10">
        <text>dihydroxyacetone + ATP = dihydroxyacetone phosphate + ADP + H(+)</text>
        <dbReference type="Rhea" id="RHEA:15773"/>
        <dbReference type="ChEBI" id="CHEBI:15378"/>
        <dbReference type="ChEBI" id="CHEBI:16016"/>
        <dbReference type="ChEBI" id="CHEBI:30616"/>
        <dbReference type="ChEBI" id="CHEBI:57642"/>
        <dbReference type="ChEBI" id="CHEBI:456216"/>
        <dbReference type="EC" id="2.7.1.29"/>
    </reaction>
</comment>
<organism evidence="16 17">
    <name type="scientific">Corynespora cassiicola Philippines</name>
    <dbReference type="NCBI Taxonomy" id="1448308"/>
    <lineage>
        <taxon>Eukaryota</taxon>
        <taxon>Fungi</taxon>
        <taxon>Dikarya</taxon>
        <taxon>Ascomycota</taxon>
        <taxon>Pezizomycotina</taxon>
        <taxon>Dothideomycetes</taxon>
        <taxon>Pleosporomycetidae</taxon>
        <taxon>Pleosporales</taxon>
        <taxon>Corynesporascaceae</taxon>
        <taxon>Corynespora</taxon>
    </lineage>
</organism>
<dbReference type="GO" id="GO:0005829">
    <property type="term" value="C:cytosol"/>
    <property type="evidence" value="ECO:0007669"/>
    <property type="project" value="TreeGrafter"/>
</dbReference>
<feature type="binding site" evidence="12">
    <location>
        <position position="150"/>
    </location>
    <ligand>
        <name>substrate</name>
    </ligand>
</feature>
<evidence type="ECO:0000256" key="13">
    <source>
        <dbReference type="SAM" id="MobiDB-lite"/>
    </source>
</evidence>
<evidence type="ECO:0000256" key="3">
    <source>
        <dbReference type="ARBA" id="ARBA00008757"/>
    </source>
</evidence>
<evidence type="ECO:0000313" key="17">
    <source>
        <dbReference type="Proteomes" id="UP000240883"/>
    </source>
</evidence>
<dbReference type="Pfam" id="PF02734">
    <property type="entry name" value="Dak2"/>
    <property type="match status" value="1"/>
</dbReference>
<dbReference type="InterPro" id="IPR050861">
    <property type="entry name" value="Dihydroxyacetone_Kinase"/>
</dbReference>
<dbReference type="Gene3D" id="1.25.40.340">
    <property type="match status" value="1"/>
</dbReference>
<dbReference type="GO" id="GO:0019588">
    <property type="term" value="P:anaerobic glycerol catabolic process"/>
    <property type="evidence" value="ECO:0007669"/>
    <property type="project" value="UniProtKB-UniPathway"/>
</dbReference>
<evidence type="ECO:0000256" key="2">
    <source>
        <dbReference type="ARBA" id="ARBA00004778"/>
    </source>
</evidence>
<dbReference type="SUPFAM" id="SSF101473">
    <property type="entry name" value="DhaL-like"/>
    <property type="match status" value="1"/>
</dbReference>
<keyword evidence="7" id="KW-0319">Glycerol metabolism</keyword>
<dbReference type="GO" id="GO:0005524">
    <property type="term" value="F:ATP binding"/>
    <property type="evidence" value="ECO:0007669"/>
    <property type="project" value="UniProtKB-KW"/>
</dbReference>
<evidence type="ECO:0000256" key="7">
    <source>
        <dbReference type="ARBA" id="ARBA00022798"/>
    </source>
</evidence>
<keyword evidence="5" id="KW-0547">Nucleotide-binding</keyword>
<evidence type="ECO:0000259" key="15">
    <source>
        <dbReference type="PROSITE" id="PS51481"/>
    </source>
</evidence>
<feature type="binding site" evidence="12">
    <location>
        <begin position="93"/>
        <end position="96"/>
    </location>
    <ligand>
        <name>substrate</name>
    </ligand>
</feature>
<feature type="compositionally biased region" description="Polar residues" evidence="13">
    <location>
        <begin position="44"/>
        <end position="70"/>
    </location>
</feature>
<reference evidence="16 17" key="1">
    <citation type="journal article" date="2018" name="Front. Microbiol.">
        <title>Genome-Wide Analysis of Corynespora cassiicola Leaf Fall Disease Putative Effectors.</title>
        <authorList>
            <person name="Lopez D."/>
            <person name="Ribeiro S."/>
            <person name="Label P."/>
            <person name="Fumanal B."/>
            <person name="Venisse J.S."/>
            <person name="Kohler A."/>
            <person name="de Oliveira R.R."/>
            <person name="Labutti K."/>
            <person name="Lipzen A."/>
            <person name="Lail K."/>
            <person name="Bauer D."/>
            <person name="Ohm R.A."/>
            <person name="Barry K.W."/>
            <person name="Spatafora J."/>
            <person name="Grigoriev I.V."/>
            <person name="Martin F.M."/>
            <person name="Pujade-Renaud V."/>
        </authorList>
    </citation>
    <scope>NUCLEOTIDE SEQUENCE [LARGE SCALE GENOMIC DNA]</scope>
    <source>
        <strain evidence="16 17">Philippines</strain>
    </source>
</reference>
<dbReference type="AlphaFoldDB" id="A0A2T2NKD0"/>
<gene>
    <name evidence="16" type="ORF">BS50DRAFT_588628</name>
</gene>
<dbReference type="InterPro" id="IPR036117">
    <property type="entry name" value="DhaL_dom_sf"/>
</dbReference>
<dbReference type="GO" id="GO:0050354">
    <property type="term" value="F:triokinase activity"/>
    <property type="evidence" value="ECO:0007669"/>
    <property type="project" value="UniProtKB-EC"/>
</dbReference>
<keyword evidence="8" id="KW-0067">ATP-binding</keyword>
<dbReference type="InterPro" id="IPR004007">
    <property type="entry name" value="DhaL_dom"/>
</dbReference>
<dbReference type="OrthoDB" id="1724672at2759"/>
<evidence type="ECO:0000256" key="5">
    <source>
        <dbReference type="ARBA" id="ARBA00022741"/>
    </source>
</evidence>
<dbReference type="NCBIfam" id="TIGR02361">
    <property type="entry name" value="dak_ATP"/>
    <property type="match status" value="1"/>
</dbReference>
<dbReference type="GO" id="GO:0004371">
    <property type="term" value="F:glycerone kinase activity"/>
    <property type="evidence" value="ECO:0007669"/>
    <property type="project" value="UniProtKB-EC"/>
</dbReference>
<sequence>MSAKHFIHDPTHLVNTALLSIPHTNPSVQCDIDNKIIPHLAAQHSPSHSNISTSPTQPIQSHSIQSNPIQTNTPHPVYLKTPSRQVSILSGGGSGHEPSFSSFVGPGLLSGAVAGTIFASPSAEQVRRAILHRVPKRDGVLVVVMNYTGDVLNFGMAVEKARASGIQTDMVVVGDDTGVGRAKGGKVGRRGIAGTVLVLKIAGALAAKGASLKDVSRIAQLTADNLVSIGSSLSHVHVPGRGITEDELKEGEVEIGMGIHNEDGSERRTTDLPGLVKTMLSHSLDTADKDRNFQSINEKDEVVLLINNLGGVSVLELGGITNEVVEQLTRDYNIKPVRILAGTYMTSLNGLGFSITLLKLTDTGLGAGASMLDLLDAPAEAGGWTAPISRETWQKQGQSIEQEEAVAEDGIQSSNLRVDSKTATSALTFALKKLIAAEPDVTRYDTIVGDGDCGIGLKRGAEAILSMLETAEKTDDALIFLENIIQVVELAMDGTSGAIYAIFLNALAHGLRQNSPSTPQPITPDIWAKALDSALRALGKYTPAKPGDRTLMDALYPFVEQLTKSGSIDSAAGAAKKGAEGTQGMKASLGRTVYVGGEGWQGVPDPGAHGLAELLLGLSEGLKK</sequence>
<evidence type="ECO:0000256" key="4">
    <source>
        <dbReference type="ARBA" id="ARBA00022679"/>
    </source>
</evidence>
<evidence type="ECO:0000256" key="6">
    <source>
        <dbReference type="ARBA" id="ARBA00022777"/>
    </source>
</evidence>
<dbReference type="STRING" id="1448308.A0A2T2NKD0"/>
<evidence type="ECO:0000256" key="12">
    <source>
        <dbReference type="PIRSR" id="PIRSR612734-2"/>
    </source>
</evidence>
<feature type="active site" description="Tele-hemiaminal-histidine intermediate" evidence="11">
    <location>
        <position position="260"/>
    </location>
</feature>
<dbReference type="PROSITE" id="PS51481">
    <property type="entry name" value="DHAK"/>
    <property type="match status" value="1"/>
</dbReference>
<dbReference type="SUPFAM" id="SSF82549">
    <property type="entry name" value="DAK1/DegV-like"/>
    <property type="match status" value="1"/>
</dbReference>
<dbReference type="Gene3D" id="3.40.50.10440">
    <property type="entry name" value="Dihydroxyacetone kinase, domain 1"/>
    <property type="match status" value="1"/>
</dbReference>
<feature type="domain" description="DhaL" evidence="14">
    <location>
        <begin position="421"/>
        <end position="620"/>
    </location>
</feature>
<dbReference type="Proteomes" id="UP000240883">
    <property type="component" value="Unassembled WGS sequence"/>
</dbReference>
<comment type="catalytic activity">
    <reaction evidence="9">
        <text>D-glyceraldehyde + ATP = D-glyceraldehyde 3-phosphate + ADP + H(+)</text>
        <dbReference type="Rhea" id="RHEA:13941"/>
        <dbReference type="ChEBI" id="CHEBI:15378"/>
        <dbReference type="ChEBI" id="CHEBI:17378"/>
        <dbReference type="ChEBI" id="CHEBI:30616"/>
        <dbReference type="ChEBI" id="CHEBI:59776"/>
        <dbReference type="ChEBI" id="CHEBI:456216"/>
        <dbReference type="EC" id="2.7.1.28"/>
    </reaction>
</comment>
<feature type="region of interest" description="Disordered" evidence="13">
    <location>
        <begin position="42"/>
        <end position="70"/>
    </location>
</feature>
<evidence type="ECO:0000313" key="16">
    <source>
        <dbReference type="EMBL" id="PSN65819.1"/>
    </source>
</evidence>
<comment type="function">
    <text evidence="1">Catalyzes both the phosphorylation of dihydroxyacetone and of glyceraldehyde.</text>
</comment>
<dbReference type="FunFam" id="1.25.40.340:FF:000001">
    <property type="entry name" value="Dihydroxyacetone kinase 1"/>
    <property type="match status" value="1"/>
</dbReference>
<dbReference type="Gene3D" id="3.30.1180.20">
    <property type="entry name" value="Dihydroxyacetone kinase, domain 2"/>
    <property type="match status" value="1"/>
</dbReference>
<dbReference type="FunFam" id="3.40.50.10440:FF:000001">
    <property type="entry name" value="Dihydroxyacetone kinase, DhaK subunit"/>
    <property type="match status" value="1"/>
</dbReference>
<evidence type="ECO:0000256" key="9">
    <source>
        <dbReference type="ARBA" id="ARBA00047974"/>
    </source>
</evidence>
<dbReference type="PROSITE" id="PS51480">
    <property type="entry name" value="DHAL"/>
    <property type="match status" value="1"/>
</dbReference>